<dbReference type="GO" id="GO:0005886">
    <property type="term" value="C:plasma membrane"/>
    <property type="evidence" value="ECO:0007669"/>
    <property type="project" value="UniProtKB-SubCell"/>
</dbReference>
<accession>A0A6N6RL83</accession>
<dbReference type="GO" id="GO:0005254">
    <property type="term" value="F:chloride channel activity"/>
    <property type="evidence" value="ECO:0007669"/>
    <property type="project" value="InterPro"/>
</dbReference>
<comment type="subcellular location">
    <subcellularLocation>
        <location evidence="1">Cell membrane</location>
        <topology evidence="1">Multi-pass membrane protein</topology>
    </subcellularLocation>
</comment>
<name>A0A6N6RL83_9FLAO</name>
<dbReference type="PANTHER" id="PTHR33281">
    <property type="entry name" value="UPF0187 PROTEIN YNEE"/>
    <property type="match status" value="1"/>
</dbReference>
<evidence type="ECO:0000256" key="8">
    <source>
        <dbReference type="ARBA" id="ARBA00034708"/>
    </source>
</evidence>
<evidence type="ECO:0000256" key="1">
    <source>
        <dbReference type="ARBA" id="ARBA00004651"/>
    </source>
</evidence>
<keyword evidence="2" id="KW-0813">Transport</keyword>
<feature type="transmembrane region" description="Helical" evidence="9">
    <location>
        <begin position="43"/>
        <end position="62"/>
    </location>
</feature>
<evidence type="ECO:0000256" key="4">
    <source>
        <dbReference type="ARBA" id="ARBA00022692"/>
    </source>
</evidence>
<dbReference type="PANTHER" id="PTHR33281:SF19">
    <property type="entry name" value="VOLTAGE-DEPENDENT ANION CHANNEL-FORMING PROTEIN YNEE"/>
    <property type="match status" value="1"/>
</dbReference>
<feature type="transmembrane region" description="Helical" evidence="9">
    <location>
        <begin position="268"/>
        <end position="285"/>
    </location>
</feature>
<evidence type="ECO:0000256" key="2">
    <source>
        <dbReference type="ARBA" id="ARBA00022448"/>
    </source>
</evidence>
<evidence type="ECO:0000256" key="9">
    <source>
        <dbReference type="SAM" id="Phobius"/>
    </source>
</evidence>
<evidence type="ECO:0000313" key="11">
    <source>
        <dbReference type="Proteomes" id="UP000468650"/>
    </source>
</evidence>
<reference evidence="10 11" key="1">
    <citation type="submission" date="2019-09" db="EMBL/GenBank/DDBJ databases">
        <title>Genomes of family Cryomorphaceae.</title>
        <authorList>
            <person name="Bowman J.P."/>
        </authorList>
    </citation>
    <scope>NUCLEOTIDE SEQUENCE [LARGE SCALE GENOMIC DNA]</scope>
    <source>
        <strain evidence="10 11">LMG 25704</strain>
    </source>
</reference>
<dbReference type="EMBL" id="WBVO01000002">
    <property type="protein sequence ID" value="KAB2813961.1"/>
    <property type="molecule type" value="Genomic_DNA"/>
</dbReference>
<keyword evidence="4 9" id="KW-0812">Transmembrane</keyword>
<dbReference type="OrthoDB" id="445589at2"/>
<evidence type="ECO:0000256" key="3">
    <source>
        <dbReference type="ARBA" id="ARBA00022475"/>
    </source>
</evidence>
<comment type="caution">
    <text evidence="10">The sequence shown here is derived from an EMBL/GenBank/DDBJ whole genome shotgun (WGS) entry which is preliminary data.</text>
</comment>
<organism evidence="10 11">
    <name type="scientific">Phaeocystidibacter luteus</name>
    <dbReference type="NCBI Taxonomy" id="911197"/>
    <lineage>
        <taxon>Bacteria</taxon>
        <taxon>Pseudomonadati</taxon>
        <taxon>Bacteroidota</taxon>
        <taxon>Flavobacteriia</taxon>
        <taxon>Flavobacteriales</taxon>
        <taxon>Phaeocystidibacteraceae</taxon>
        <taxon>Phaeocystidibacter</taxon>
    </lineage>
</organism>
<dbReference type="Pfam" id="PF25539">
    <property type="entry name" value="Bestrophin_2"/>
    <property type="match status" value="1"/>
</dbReference>
<proteinExistence type="inferred from homology"/>
<gene>
    <name evidence="10" type="ORF">F8C67_04565</name>
</gene>
<sequence>MHAGSHFKLLEALIWTRRDLYKFALIASIATVAYEVLDFKWISIPWIPVTLIGTAVAFLIGFKNNATYDRLWEARKIWGAIVNASRTWGVTARDFVTNDFGNSDLTKEEIHSIHKRLIYRHIAWLAALRHQLRQTKPWENMNQRRNEEYRRRFSVREHDVSLESEMIDLLSDSDLKYVLAKKNRATHILSLQSADLKHLRSKDLIDDFRHVKLQGMIEEFYTEQGKCERIKNFPYPRQFATLNRYFVWLFLLLLPLGMIAEFEKLGNILIWMNIPFSMLVSWVFYTMDKIGEVSENPFQGGANDIPITNLSRTIEIDLREMLDESDIPAPTEAENQILM</sequence>
<keyword evidence="5 9" id="KW-1133">Transmembrane helix</keyword>
<keyword evidence="6" id="KW-0406">Ion transport</keyword>
<feature type="transmembrane region" description="Helical" evidence="9">
    <location>
        <begin position="245"/>
        <end position="262"/>
    </location>
</feature>
<keyword evidence="7 9" id="KW-0472">Membrane</keyword>
<feature type="transmembrane region" description="Helical" evidence="9">
    <location>
        <begin position="20"/>
        <end position="37"/>
    </location>
</feature>
<keyword evidence="11" id="KW-1185">Reference proteome</keyword>
<evidence type="ECO:0000256" key="7">
    <source>
        <dbReference type="ARBA" id="ARBA00023136"/>
    </source>
</evidence>
<protein>
    <submittedName>
        <fullName evidence="10">Multidrug transporter</fullName>
    </submittedName>
</protein>
<evidence type="ECO:0000256" key="6">
    <source>
        <dbReference type="ARBA" id="ARBA00023065"/>
    </source>
</evidence>
<dbReference type="Proteomes" id="UP000468650">
    <property type="component" value="Unassembled WGS sequence"/>
</dbReference>
<dbReference type="AlphaFoldDB" id="A0A6N6RL83"/>
<evidence type="ECO:0000256" key="5">
    <source>
        <dbReference type="ARBA" id="ARBA00022989"/>
    </source>
</evidence>
<evidence type="ECO:0000313" key="10">
    <source>
        <dbReference type="EMBL" id="KAB2813961.1"/>
    </source>
</evidence>
<comment type="similarity">
    <text evidence="8">Belongs to the anion channel-forming bestrophin (TC 1.A.46) family.</text>
</comment>
<dbReference type="RefSeq" id="WP_151666629.1">
    <property type="nucleotide sequence ID" value="NZ_WBVO01000002.1"/>
</dbReference>
<keyword evidence="3" id="KW-1003">Cell membrane</keyword>
<dbReference type="InterPro" id="IPR044669">
    <property type="entry name" value="YneE/VCCN1/2-like"/>
</dbReference>